<feature type="transmembrane region" description="Helical" evidence="13">
    <location>
        <begin position="125"/>
        <end position="144"/>
    </location>
</feature>
<dbReference type="SMART" id="SM00100">
    <property type="entry name" value="cNMP"/>
    <property type="match status" value="1"/>
</dbReference>
<dbReference type="FunFam" id="2.60.120.10:FF:000074">
    <property type="entry name" value="Potassium channel KAT2"/>
    <property type="match status" value="1"/>
</dbReference>
<feature type="transmembrane region" description="Helical" evidence="13">
    <location>
        <begin position="274"/>
        <end position="294"/>
    </location>
</feature>
<accession>A0A843TK56</accession>
<keyword evidence="3 13" id="KW-0813">Transport</keyword>
<feature type="non-terminal residue" evidence="15">
    <location>
        <position position="564"/>
    </location>
</feature>
<keyword evidence="9 13" id="KW-1133">Transmembrane helix</keyword>
<dbReference type="SUPFAM" id="SSF81324">
    <property type="entry name" value="Voltage-gated potassium channels"/>
    <property type="match status" value="1"/>
</dbReference>
<evidence type="ECO:0000256" key="3">
    <source>
        <dbReference type="ARBA" id="ARBA00022448"/>
    </source>
</evidence>
<dbReference type="PANTHER" id="PTHR45743">
    <property type="entry name" value="POTASSIUM CHANNEL AKT1"/>
    <property type="match status" value="1"/>
</dbReference>
<keyword evidence="7 13" id="KW-0851">Voltage-gated channel</keyword>
<gene>
    <name evidence="15" type="ORF">Taro_005116</name>
</gene>
<evidence type="ECO:0000256" key="6">
    <source>
        <dbReference type="ARBA" id="ARBA00022826"/>
    </source>
</evidence>
<dbReference type="InterPro" id="IPR018490">
    <property type="entry name" value="cNMP-bd_dom_sf"/>
</dbReference>
<dbReference type="PRINTS" id="PR01463">
    <property type="entry name" value="EAGCHANLFMLY"/>
</dbReference>
<feature type="transmembrane region" description="Helical" evidence="13">
    <location>
        <begin position="229"/>
        <end position="250"/>
    </location>
</feature>
<reference evidence="15" key="1">
    <citation type="submission" date="2017-07" db="EMBL/GenBank/DDBJ databases">
        <title>Taro Niue Genome Assembly and Annotation.</title>
        <authorList>
            <person name="Atibalentja N."/>
            <person name="Keating K."/>
            <person name="Fields C.J."/>
        </authorList>
    </citation>
    <scope>NUCLEOTIDE SEQUENCE</scope>
    <source>
        <strain evidence="15">Niue_2</strain>
        <tissue evidence="15">Leaf</tissue>
    </source>
</reference>
<comment type="caution">
    <text evidence="13">Lacks conserved residue(s) required for the propagation of feature annotation.</text>
</comment>
<evidence type="ECO:0000313" key="16">
    <source>
        <dbReference type="Proteomes" id="UP000652761"/>
    </source>
</evidence>
<dbReference type="Gene3D" id="2.60.120.10">
    <property type="entry name" value="Jelly Rolls"/>
    <property type="match status" value="1"/>
</dbReference>
<evidence type="ECO:0000256" key="7">
    <source>
        <dbReference type="ARBA" id="ARBA00022882"/>
    </source>
</evidence>
<comment type="function">
    <text evidence="13">Potassium channel.</text>
</comment>
<dbReference type="CDD" id="cd00038">
    <property type="entry name" value="CAP_ED"/>
    <property type="match status" value="1"/>
</dbReference>
<dbReference type="SUPFAM" id="SSF51206">
    <property type="entry name" value="cAMP-binding domain-like"/>
    <property type="match status" value="1"/>
</dbReference>
<dbReference type="Pfam" id="PF00027">
    <property type="entry name" value="cNMP_binding"/>
    <property type="match status" value="1"/>
</dbReference>
<evidence type="ECO:0000259" key="14">
    <source>
        <dbReference type="PROSITE" id="PS50042"/>
    </source>
</evidence>
<dbReference type="EMBL" id="NMUH01000142">
    <property type="protein sequence ID" value="MQL72802.1"/>
    <property type="molecule type" value="Genomic_DNA"/>
</dbReference>
<dbReference type="PANTHER" id="PTHR45743:SF27">
    <property type="entry name" value="POTASSIUM CHANNEL KAT3"/>
    <property type="match status" value="1"/>
</dbReference>
<dbReference type="OrthoDB" id="426293at2759"/>
<feature type="non-terminal residue" evidence="15">
    <location>
        <position position="1"/>
    </location>
</feature>
<keyword evidence="6 13" id="KW-0631">Potassium channel</keyword>
<dbReference type="InterPro" id="IPR045319">
    <property type="entry name" value="KAT/AKT"/>
</dbReference>
<evidence type="ECO:0000256" key="2">
    <source>
        <dbReference type="ARBA" id="ARBA00007929"/>
    </source>
</evidence>
<evidence type="ECO:0000256" key="1">
    <source>
        <dbReference type="ARBA" id="ARBA00004141"/>
    </source>
</evidence>
<comment type="caution">
    <text evidence="15">The sequence shown here is derived from an EMBL/GenBank/DDBJ whole genome shotgun (WGS) entry which is preliminary data.</text>
</comment>
<dbReference type="InterPro" id="IPR005821">
    <property type="entry name" value="Ion_trans_dom"/>
</dbReference>
<dbReference type="InterPro" id="IPR003938">
    <property type="entry name" value="K_chnl_volt-dep_EAG/ELK/ERG"/>
</dbReference>
<evidence type="ECO:0000313" key="15">
    <source>
        <dbReference type="EMBL" id="MQL72802.1"/>
    </source>
</evidence>
<evidence type="ECO:0000256" key="9">
    <source>
        <dbReference type="ARBA" id="ARBA00022989"/>
    </source>
</evidence>
<dbReference type="Proteomes" id="UP000652761">
    <property type="component" value="Unassembled WGS sequence"/>
</dbReference>
<dbReference type="FunFam" id="1.10.287.70:FF:000123">
    <property type="entry name" value="Potassium channel KAT3"/>
    <property type="match status" value="1"/>
</dbReference>
<dbReference type="GO" id="GO:0034702">
    <property type="term" value="C:monoatomic ion channel complex"/>
    <property type="evidence" value="ECO:0007669"/>
    <property type="project" value="UniProtKB-KW"/>
</dbReference>
<proteinExistence type="inferred from homology"/>
<keyword evidence="8 13" id="KW-0630">Potassium</keyword>
<keyword evidence="11 13" id="KW-0472">Membrane</keyword>
<dbReference type="GO" id="GO:0005249">
    <property type="term" value="F:voltage-gated potassium channel activity"/>
    <property type="evidence" value="ECO:0007669"/>
    <property type="project" value="UniProtKB-UniRule"/>
</dbReference>
<evidence type="ECO:0000256" key="13">
    <source>
        <dbReference type="RuleBase" id="RU369015"/>
    </source>
</evidence>
<dbReference type="AlphaFoldDB" id="A0A843TK56"/>
<dbReference type="Gene3D" id="1.10.287.70">
    <property type="match status" value="1"/>
</dbReference>
<evidence type="ECO:0000256" key="8">
    <source>
        <dbReference type="ARBA" id="ARBA00022958"/>
    </source>
</evidence>
<sequence>EVYTSHRSTEVIDLVLAREGEGRTSTSRSGRLAQPRQKPLSLASRTFNGDGGDLQQASAPAILLLPSTVEGGHPPLGRYTTISPQDLRYRWWQRFLAALVVYSAWALPFELAFPASWPSLAVPNLILDAFFAVDITLTFFVAYWDKWTCLLIDDPIKIARRYMTRPSFAMDVASTMPLQFMYRTFKGQPNGGTFLGFANLLRLWRLRRVTDLFARLEKDIRISYFWTRIVKLICVTLFTAHTAGCIYYWMATHHREAQDTWIGSQLSNFEEEGIWVGYIYSMYWSIVTLTTVGYGDLYARNSWEKAFTFLYMVFNLGFGSYVIGNMTHLVVLHGSATRTLMMREAIRDVSWFARTNRLPDRLREQMIAHIQLKFKAAELHQEEFIAELPKAIRTSMKQHLFQTTLESAYLFKGVSEDVLIQLISKMRAEYYPPKVDIIIQNEIPTYFYIIVSGQLDVLTCKNGTEKLLAELQAADMAGEIGMLFNIPQPFKVRSRRLSQVVKISHEHLTGFLRSLKPEILEELPFAKEILSDMTDEKALVAGKGSLLSIILSPVLVSVVVVILA</sequence>
<protein>
    <recommendedName>
        <fullName evidence="13">Potassium channel</fullName>
    </recommendedName>
</protein>
<keyword evidence="12 13" id="KW-0407">Ion channel</keyword>
<dbReference type="InterPro" id="IPR000595">
    <property type="entry name" value="cNMP-bd_dom"/>
</dbReference>
<keyword evidence="5 13" id="KW-0812">Transmembrane</keyword>
<keyword evidence="4 13" id="KW-0633">Potassium transport</keyword>
<feature type="transmembrane region" description="Helical" evidence="13">
    <location>
        <begin position="95"/>
        <end position="113"/>
    </location>
</feature>
<evidence type="ECO:0000256" key="5">
    <source>
        <dbReference type="ARBA" id="ARBA00022692"/>
    </source>
</evidence>
<dbReference type="PROSITE" id="PS50042">
    <property type="entry name" value="CNMP_BINDING_3"/>
    <property type="match status" value="1"/>
</dbReference>
<comment type="subcellular location">
    <subcellularLocation>
        <location evidence="1 13">Membrane</location>
        <topology evidence="1 13">Multi-pass membrane protein</topology>
    </subcellularLocation>
</comment>
<comment type="subunit">
    <text evidence="13">The potassium channel is composed of a homo- or heterotetrameric complex of pore-forming subunits.</text>
</comment>
<feature type="domain" description="Cyclic nucleotide-binding" evidence="14">
    <location>
        <begin position="410"/>
        <end position="512"/>
    </location>
</feature>
<name>A0A843TK56_COLES</name>
<keyword evidence="10 13" id="KW-0406">Ion transport</keyword>
<evidence type="ECO:0000256" key="4">
    <source>
        <dbReference type="ARBA" id="ARBA00022538"/>
    </source>
</evidence>
<feature type="transmembrane region" description="Helical" evidence="13">
    <location>
        <begin position="306"/>
        <end position="324"/>
    </location>
</feature>
<dbReference type="InterPro" id="IPR014710">
    <property type="entry name" value="RmlC-like_jellyroll"/>
</dbReference>
<evidence type="ECO:0000256" key="12">
    <source>
        <dbReference type="ARBA" id="ARBA00023303"/>
    </source>
</evidence>
<organism evidence="15 16">
    <name type="scientific">Colocasia esculenta</name>
    <name type="common">Wild taro</name>
    <name type="synonym">Arum esculentum</name>
    <dbReference type="NCBI Taxonomy" id="4460"/>
    <lineage>
        <taxon>Eukaryota</taxon>
        <taxon>Viridiplantae</taxon>
        <taxon>Streptophyta</taxon>
        <taxon>Embryophyta</taxon>
        <taxon>Tracheophyta</taxon>
        <taxon>Spermatophyta</taxon>
        <taxon>Magnoliopsida</taxon>
        <taxon>Liliopsida</taxon>
        <taxon>Araceae</taxon>
        <taxon>Aroideae</taxon>
        <taxon>Colocasieae</taxon>
        <taxon>Colocasia</taxon>
    </lineage>
</organism>
<dbReference type="Pfam" id="PF00520">
    <property type="entry name" value="Ion_trans"/>
    <property type="match status" value="1"/>
</dbReference>
<comment type="domain">
    <text evidence="13">The segment S4 is probably the voltage-sensor and is characterized by a series of positively charged amino acids. The pore-forming region H5 is enclosed by the transmembrane segments S5 and S6 in the Shaker-type (1P/6TM) and contains the GYGD signature motif which seems to be involved in potassium selectivity.</text>
</comment>
<keyword evidence="16" id="KW-1185">Reference proteome</keyword>
<evidence type="ECO:0000256" key="11">
    <source>
        <dbReference type="ARBA" id="ARBA00023136"/>
    </source>
</evidence>
<evidence type="ECO:0000256" key="10">
    <source>
        <dbReference type="ARBA" id="ARBA00023065"/>
    </source>
</evidence>
<comment type="similarity">
    <text evidence="2 13">Belongs to the potassium channel family. Plant (TC 1.A.1.4) subfamily.</text>
</comment>